<dbReference type="PROSITE" id="PS51352">
    <property type="entry name" value="THIOREDOXIN_2"/>
    <property type="match status" value="1"/>
</dbReference>
<organism evidence="3 4">
    <name type="scientific">Candidatus Berkelbacteria bacterium RIFCSPLOWO2_01_FULL_50_28</name>
    <dbReference type="NCBI Taxonomy" id="1797471"/>
    <lineage>
        <taxon>Bacteria</taxon>
        <taxon>Candidatus Berkelbacteria</taxon>
    </lineage>
</organism>
<gene>
    <name evidence="3" type="ORF">A3A71_00085</name>
</gene>
<dbReference type="Gene3D" id="3.40.30.10">
    <property type="entry name" value="Glutaredoxin"/>
    <property type="match status" value="1"/>
</dbReference>
<dbReference type="GO" id="GO:0016209">
    <property type="term" value="F:antioxidant activity"/>
    <property type="evidence" value="ECO:0007669"/>
    <property type="project" value="InterPro"/>
</dbReference>
<dbReference type="InterPro" id="IPR013766">
    <property type="entry name" value="Thioredoxin_domain"/>
</dbReference>
<name>A0A1F5EAT1_9BACT</name>
<keyword evidence="1" id="KW-0812">Transmembrane</keyword>
<reference evidence="3 4" key="1">
    <citation type="journal article" date="2016" name="Nat. Commun.">
        <title>Thousands of microbial genomes shed light on interconnected biogeochemical processes in an aquifer system.</title>
        <authorList>
            <person name="Anantharaman K."/>
            <person name="Brown C.T."/>
            <person name="Hug L.A."/>
            <person name="Sharon I."/>
            <person name="Castelle C.J."/>
            <person name="Probst A.J."/>
            <person name="Thomas B.C."/>
            <person name="Singh A."/>
            <person name="Wilkins M.J."/>
            <person name="Karaoz U."/>
            <person name="Brodie E.L."/>
            <person name="Williams K.H."/>
            <person name="Hubbard S.S."/>
            <person name="Banfield J.F."/>
        </authorList>
    </citation>
    <scope>NUCLEOTIDE SEQUENCE [LARGE SCALE GENOMIC DNA]</scope>
</reference>
<dbReference type="InterPro" id="IPR000866">
    <property type="entry name" value="AhpC/TSA"/>
</dbReference>
<dbReference type="GO" id="GO:0016491">
    <property type="term" value="F:oxidoreductase activity"/>
    <property type="evidence" value="ECO:0007669"/>
    <property type="project" value="InterPro"/>
</dbReference>
<dbReference type="STRING" id="1797471.A3A71_00085"/>
<dbReference type="InterPro" id="IPR050553">
    <property type="entry name" value="Thioredoxin_ResA/DsbE_sf"/>
</dbReference>
<sequence>MKNSGHSKDNLFIWAVAIAAIAVLTVIAVFSKGQTPEPITDTGSLKIGDSAPSFSLPSATGSKVALDQYDGKPVLLYFNEGVGCQPCWKQIIDLEKNAGFTFYKIPIVAIAPNNTSDWQPIINSNPMETPILADTDNSVSKSYGALEMKSSMHGGMSPGHTFILLDKNHKVSWIGDYPGMNMLASEIISVIKEKFGDKPS</sequence>
<dbReference type="CDD" id="cd02971">
    <property type="entry name" value="PRX_family"/>
    <property type="match status" value="1"/>
</dbReference>
<evidence type="ECO:0000256" key="1">
    <source>
        <dbReference type="SAM" id="Phobius"/>
    </source>
</evidence>
<dbReference type="SUPFAM" id="SSF52833">
    <property type="entry name" value="Thioredoxin-like"/>
    <property type="match status" value="1"/>
</dbReference>
<dbReference type="InterPro" id="IPR036249">
    <property type="entry name" value="Thioredoxin-like_sf"/>
</dbReference>
<proteinExistence type="predicted"/>
<dbReference type="EMBL" id="MEZX01000002">
    <property type="protein sequence ID" value="OGD64451.1"/>
    <property type="molecule type" value="Genomic_DNA"/>
</dbReference>
<evidence type="ECO:0000313" key="3">
    <source>
        <dbReference type="EMBL" id="OGD64451.1"/>
    </source>
</evidence>
<feature type="domain" description="Thioredoxin" evidence="2">
    <location>
        <begin position="45"/>
        <end position="196"/>
    </location>
</feature>
<comment type="caution">
    <text evidence="3">The sequence shown here is derived from an EMBL/GenBank/DDBJ whole genome shotgun (WGS) entry which is preliminary data.</text>
</comment>
<accession>A0A1F5EAT1</accession>
<keyword evidence="1" id="KW-0472">Membrane</keyword>
<keyword evidence="1" id="KW-1133">Transmembrane helix</keyword>
<protein>
    <recommendedName>
        <fullName evidence="2">Thioredoxin domain-containing protein</fullName>
    </recommendedName>
</protein>
<dbReference type="PANTHER" id="PTHR42852:SF13">
    <property type="entry name" value="PROTEIN DIPZ"/>
    <property type="match status" value="1"/>
</dbReference>
<dbReference type="Pfam" id="PF00578">
    <property type="entry name" value="AhpC-TSA"/>
    <property type="match status" value="1"/>
</dbReference>
<dbReference type="Proteomes" id="UP000177481">
    <property type="component" value="Unassembled WGS sequence"/>
</dbReference>
<feature type="transmembrane region" description="Helical" evidence="1">
    <location>
        <begin position="12"/>
        <end position="30"/>
    </location>
</feature>
<dbReference type="AlphaFoldDB" id="A0A1F5EAT1"/>
<evidence type="ECO:0000313" key="4">
    <source>
        <dbReference type="Proteomes" id="UP000177481"/>
    </source>
</evidence>
<dbReference type="PANTHER" id="PTHR42852">
    <property type="entry name" value="THIOL:DISULFIDE INTERCHANGE PROTEIN DSBE"/>
    <property type="match status" value="1"/>
</dbReference>
<evidence type="ECO:0000259" key="2">
    <source>
        <dbReference type="PROSITE" id="PS51352"/>
    </source>
</evidence>